<dbReference type="Proteomes" id="UP001642540">
    <property type="component" value="Unassembled WGS sequence"/>
</dbReference>
<evidence type="ECO:0000313" key="2">
    <source>
        <dbReference type="EMBL" id="CAL8128579.1"/>
    </source>
</evidence>
<feature type="region of interest" description="Disordered" evidence="1">
    <location>
        <begin position="51"/>
        <end position="86"/>
    </location>
</feature>
<dbReference type="EMBL" id="CAXLJM020000075">
    <property type="protein sequence ID" value="CAL8128579.1"/>
    <property type="molecule type" value="Genomic_DNA"/>
</dbReference>
<proteinExistence type="predicted"/>
<name>A0ABP1RHS9_9HEXA</name>
<gene>
    <name evidence="2" type="ORF">ODALV1_LOCUS22343</name>
</gene>
<organism evidence="2 3">
    <name type="scientific">Orchesella dallaii</name>
    <dbReference type="NCBI Taxonomy" id="48710"/>
    <lineage>
        <taxon>Eukaryota</taxon>
        <taxon>Metazoa</taxon>
        <taxon>Ecdysozoa</taxon>
        <taxon>Arthropoda</taxon>
        <taxon>Hexapoda</taxon>
        <taxon>Collembola</taxon>
        <taxon>Entomobryomorpha</taxon>
        <taxon>Entomobryoidea</taxon>
        <taxon>Orchesellidae</taxon>
        <taxon>Orchesellinae</taxon>
        <taxon>Orchesella</taxon>
    </lineage>
</organism>
<keyword evidence="3" id="KW-1185">Reference proteome</keyword>
<feature type="compositionally biased region" description="Low complexity" evidence="1">
    <location>
        <begin position="73"/>
        <end position="86"/>
    </location>
</feature>
<comment type="caution">
    <text evidence="2">The sequence shown here is derived from an EMBL/GenBank/DDBJ whole genome shotgun (WGS) entry which is preliminary data.</text>
</comment>
<protein>
    <submittedName>
        <fullName evidence="2">Uncharacterized protein</fullName>
    </submittedName>
</protein>
<reference evidence="2 3" key="1">
    <citation type="submission" date="2024-08" db="EMBL/GenBank/DDBJ databases">
        <authorList>
            <person name="Cucini C."/>
            <person name="Frati F."/>
        </authorList>
    </citation>
    <scope>NUCLEOTIDE SEQUENCE [LARGE SCALE GENOMIC DNA]</scope>
</reference>
<evidence type="ECO:0000256" key="1">
    <source>
        <dbReference type="SAM" id="MobiDB-lite"/>
    </source>
</evidence>
<sequence length="86" mass="9246">MKIFMIPVIALEVAYSRPGVGVLSTSDEIGDGGQDGQTRILVMPQRISQTITPHPNVQQTPETQPQSVTYFPNNGTSSSSGFTSNH</sequence>
<evidence type="ECO:0000313" key="3">
    <source>
        <dbReference type="Proteomes" id="UP001642540"/>
    </source>
</evidence>
<feature type="compositionally biased region" description="Polar residues" evidence="1">
    <location>
        <begin position="51"/>
        <end position="72"/>
    </location>
</feature>
<accession>A0ABP1RHS9</accession>